<dbReference type="InterPro" id="IPR004358">
    <property type="entry name" value="Sig_transdc_His_kin-like_C"/>
</dbReference>
<dbReference type="InterPro" id="IPR003594">
    <property type="entry name" value="HATPase_dom"/>
</dbReference>
<feature type="transmembrane region" description="Helical" evidence="4">
    <location>
        <begin position="252"/>
        <end position="267"/>
    </location>
</feature>
<feature type="transmembrane region" description="Helical" evidence="4">
    <location>
        <begin position="311"/>
        <end position="330"/>
    </location>
</feature>
<evidence type="ECO:0000256" key="2">
    <source>
        <dbReference type="ARBA" id="ARBA00012438"/>
    </source>
</evidence>
<evidence type="ECO:0000313" key="6">
    <source>
        <dbReference type="EMBL" id="GLH72635.1"/>
    </source>
</evidence>
<feature type="transmembrane region" description="Helical" evidence="4">
    <location>
        <begin position="19"/>
        <end position="40"/>
    </location>
</feature>
<dbReference type="InterPro" id="IPR036097">
    <property type="entry name" value="HisK_dim/P_sf"/>
</dbReference>
<dbReference type="PROSITE" id="PS50109">
    <property type="entry name" value="HIS_KIN"/>
    <property type="match status" value="1"/>
</dbReference>
<comment type="caution">
    <text evidence="6">The sequence shown here is derived from an EMBL/GenBank/DDBJ whole genome shotgun (WGS) entry which is preliminary data.</text>
</comment>
<feature type="transmembrane region" description="Helical" evidence="4">
    <location>
        <begin position="149"/>
        <end position="171"/>
    </location>
</feature>
<evidence type="ECO:0000256" key="1">
    <source>
        <dbReference type="ARBA" id="ARBA00000085"/>
    </source>
</evidence>
<dbReference type="PANTHER" id="PTHR43065">
    <property type="entry name" value="SENSOR HISTIDINE KINASE"/>
    <property type="match status" value="1"/>
</dbReference>
<dbReference type="SMART" id="SM00387">
    <property type="entry name" value="HATPase_c"/>
    <property type="match status" value="1"/>
</dbReference>
<accession>A0ABQ5QEQ3</accession>
<keyword evidence="7" id="KW-1185">Reference proteome</keyword>
<proteinExistence type="predicted"/>
<dbReference type="PRINTS" id="PR00344">
    <property type="entry name" value="BCTRLSENSOR"/>
</dbReference>
<protein>
    <recommendedName>
        <fullName evidence="2">histidine kinase</fullName>
        <ecNumber evidence="2">2.7.13.3</ecNumber>
    </recommendedName>
</protein>
<comment type="catalytic activity">
    <reaction evidence="1">
        <text>ATP + protein L-histidine = ADP + protein N-phospho-L-histidine.</text>
        <dbReference type="EC" id="2.7.13.3"/>
    </reaction>
</comment>
<keyword evidence="4" id="KW-0472">Membrane</keyword>
<organism evidence="6 7">
    <name type="scientific">Geothrix limicola</name>
    <dbReference type="NCBI Taxonomy" id="2927978"/>
    <lineage>
        <taxon>Bacteria</taxon>
        <taxon>Pseudomonadati</taxon>
        <taxon>Acidobacteriota</taxon>
        <taxon>Holophagae</taxon>
        <taxon>Holophagales</taxon>
        <taxon>Holophagaceae</taxon>
        <taxon>Geothrix</taxon>
    </lineage>
</organism>
<dbReference type="InterPro" id="IPR005467">
    <property type="entry name" value="His_kinase_dom"/>
</dbReference>
<sequence length="592" mass="64780">MPTTDTAPAPAPASGLERWWRFGALIAALAGTSALVEAMLRVGTAQVWVVVADDLGRVILCGGVAWACWWRSRRPPLAFHPLWRALSWSLMTLGLATLHMVITHDLLDLAEPLPSLRHLGYLASMGFLGWGILKLPVESLLPTERIQALLDGLLISTAIFFISWGSFLRSLVEASGQPGRSNAYTLIYPLLSTALGAFWIFQESRLRRVSLGRPGLLLRLGLIVMVGWWPFYSVGKIRGLYGIFGISEHMDLLWLAGLTCFGLAACWPDQIQWPDSGRRLRDRPSLLPYLPSVVALSYGAIRMLRGQVFDWILVITGTLLGAVMMLRQYLAVRDLNNLSDELEVRVQARSAELLKSQRELARSQRTQLIAGLAAGFAHDFKNLLGVIRNWIELLRMDDPSPELPRGLEAIDQATTKALELVQDILAVGRQQELHPITFDLGEYLRACQAALEGVVGTKALIVVQASESPLPVFMDAQKLEHILLNLASNAADAMEARGLVTLRAWQDPVEPYALLEVQDNGKGIATEHLEHIFEPFYTTKPAGKGTGLGLSTVHGTLVQSGGSISVRSATGMGTTFTLRLPQEAGTSAAPQA</sequence>
<keyword evidence="3" id="KW-0597">Phosphoprotein</keyword>
<dbReference type="SUPFAM" id="SSF55874">
    <property type="entry name" value="ATPase domain of HSP90 chaperone/DNA topoisomerase II/histidine kinase"/>
    <property type="match status" value="1"/>
</dbReference>
<dbReference type="CDD" id="cd00082">
    <property type="entry name" value="HisKA"/>
    <property type="match status" value="1"/>
</dbReference>
<dbReference type="Proteomes" id="UP001165069">
    <property type="component" value="Unassembled WGS sequence"/>
</dbReference>
<dbReference type="Gene3D" id="1.10.287.130">
    <property type="match status" value="1"/>
</dbReference>
<dbReference type="Pfam" id="PF02518">
    <property type="entry name" value="HATPase_c"/>
    <property type="match status" value="1"/>
</dbReference>
<evidence type="ECO:0000259" key="5">
    <source>
        <dbReference type="PROSITE" id="PS50109"/>
    </source>
</evidence>
<keyword evidence="4" id="KW-1133">Transmembrane helix</keyword>
<feature type="transmembrane region" description="Helical" evidence="4">
    <location>
        <begin position="118"/>
        <end position="137"/>
    </location>
</feature>
<feature type="transmembrane region" description="Helical" evidence="4">
    <location>
        <begin position="183"/>
        <end position="202"/>
    </location>
</feature>
<feature type="transmembrane region" description="Helical" evidence="4">
    <location>
        <begin position="46"/>
        <end position="70"/>
    </location>
</feature>
<dbReference type="SUPFAM" id="SSF47384">
    <property type="entry name" value="Homodimeric domain of signal transducing histidine kinase"/>
    <property type="match status" value="1"/>
</dbReference>
<feature type="domain" description="Histidine kinase" evidence="5">
    <location>
        <begin position="375"/>
        <end position="584"/>
    </location>
</feature>
<dbReference type="InterPro" id="IPR036890">
    <property type="entry name" value="HATPase_C_sf"/>
</dbReference>
<evidence type="ECO:0000256" key="3">
    <source>
        <dbReference type="ARBA" id="ARBA00022553"/>
    </source>
</evidence>
<dbReference type="EC" id="2.7.13.3" evidence="2"/>
<dbReference type="EMBL" id="BSDE01000001">
    <property type="protein sequence ID" value="GLH72635.1"/>
    <property type="molecule type" value="Genomic_DNA"/>
</dbReference>
<keyword evidence="4" id="KW-0812">Transmembrane</keyword>
<feature type="transmembrane region" description="Helical" evidence="4">
    <location>
        <begin position="82"/>
        <end position="102"/>
    </location>
</feature>
<evidence type="ECO:0000313" key="7">
    <source>
        <dbReference type="Proteomes" id="UP001165069"/>
    </source>
</evidence>
<evidence type="ECO:0000256" key="4">
    <source>
        <dbReference type="SAM" id="Phobius"/>
    </source>
</evidence>
<reference evidence="6 7" key="1">
    <citation type="journal article" date="2023" name="Antonie Van Leeuwenhoek">
        <title>Mesoterricola silvestris gen. nov., sp. nov., Mesoterricola sediminis sp. nov., Geothrix oryzae sp. nov., Geothrix edaphica sp. nov., Geothrix rubra sp. nov., and Geothrix limicola sp. nov., six novel members of Acidobacteriota isolated from soils.</title>
        <authorList>
            <person name="Itoh H."/>
            <person name="Sugisawa Y."/>
            <person name="Mise K."/>
            <person name="Xu Z."/>
            <person name="Kuniyasu M."/>
            <person name="Ushijima N."/>
            <person name="Kawano K."/>
            <person name="Kobayashi E."/>
            <person name="Shiratori Y."/>
            <person name="Masuda Y."/>
            <person name="Senoo K."/>
        </authorList>
    </citation>
    <scope>NUCLEOTIDE SEQUENCE [LARGE SCALE GENOMIC DNA]</scope>
    <source>
        <strain evidence="6 7">Red804</strain>
    </source>
</reference>
<dbReference type="InterPro" id="IPR003661">
    <property type="entry name" value="HisK_dim/P_dom"/>
</dbReference>
<dbReference type="SMART" id="SM00388">
    <property type="entry name" value="HisKA"/>
    <property type="match status" value="1"/>
</dbReference>
<feature type="transmembrane region" description="Helical" evidence="4">
    <location>
        <begin position="214"/>
        <end position="232"/>
    </location>
</feature>
<dbReference type="Gene3D" id="3.30.565.10">
    <property type="entry name" value="Histidine kinase-like ATPase, C-terminal domain"/>
    <property type="match status" value="1"/>
</dbReference>
<gene>
    <name evidence="6" type="ORF">GETHLI_11370</name>
</gene>
<dbReference type="Pfam" id="PF00512">
    <property type="entry name" value="HisKA"/>
    <property type="match status" value="1"/>
</dbReference>
<name>A0ABQ5QEQ3_9BACT</name>
<dbReference type="PANTHER" id="PTHR43065:SF42">
    <property type="entry name" value="TWO-COMPONENT SENSOR PPRA"/>
    <property type="match status" value="1"/>
</dbReference>